<accession>A0AAD7IFX8</accession>
<sequence length="525" mass="57078">MSFIPRRPPVRSPPPAYEMPPSYGYPEPSVPTARQSSSSPPRLRPVSASPTMSELELRIFGFPIAPLRYSSDPQPDVLSPSLSLSPLHGDHARAFSFQTPSIPADSSLFYDPTNQNVPLPIDTPSVPTSPRLSVFPAAPKPKGTRVKRALTSTRAMSPDADIPDATDFEIVVWTCPAPKKSSTAQKTKKPTKVEPTTHGPITANTDMVWEDALDAIAVLLGTTSEFLVISSIEWCWLKPQNSAWLPLRNLGGYSSLIKQILSPPKAVSMAYIIVKMDKLMRAPPKVSMPWVSQPVAGPSSGPSSFESTYRAVVGFEDPVSDDDGDKGKVKVSFDEGLEEEMDKISNMYTPGTCSLHPNIECFHHRVTNMHFALDRAKKIVWAAAMKKGTATIISPPLSSNHFKAKAVIKKTAVPNGAVPAAANPPPPLTPVAPAAQPSTSKRRRQDRRPDPPSSPAISGGSVDEFLARYPDLPEGTGPFLLEQGFEIGDDLSVVTEAQWKAGGLTLFGWNRVIRVYNKYKNCLRN</sequence>
<proteinExistence type="predicted"/>
<dbReference type="PROSITE" id="PS50007">
    <property type="entry name" value="PIPLC_X_DOMAIN"/>
    <property type="match status" value="1"/>
</dbReference>
<evidence type="ECO:0000313" key="3">
    <source>
        <dbReference type="Proteomes" id="UP001215280"/>
    </source>
</evidence>
<name>A0AAD7IFX8_9AGAR</name>
<feature type="region of interest" description="Disordered" evidence="1">
    <location>
        <begin position="1"/>
        <end position="50"/>
    </location>
</feature>
<feature type="region of interest" description="Disordered" evidence="1">
    <location>
        <begin position="417"/>
        <end position="461"/>
    </location>
</feature>
<feature type="region of interest" description="Disordered" evidence="1">
    <location>
        <begin position="133"/>
        <end position="152"/>
    </location>
</feature>
<comment type="caution">
    <text evidence="2">The sequence shown here is derived from an EMBL/GenBank/DDBJ whole genome shotgun (WGS) entry which is preliminary data.</text>
</comment>
<feature type="compositionally biased region" description="Low complexity" evidence="1">
    <location>
        <begin position="34"/>
        <end position="50"/>
    </location>
</feature>
<dbReference type="EMBL" id="JARJLG010000119">
    <property type="protein sequence ID" value="KAJ7742112.1"/>
    <property type="molecule type" value="Genomic_DNA"/>
</dbReference>
<dbReference type="AlphaFoldDB" id="A0AAD7IFX8"/>
<organism evidence="2 3">
    <name type="scientific">Mycena maculata</name>
    <dbReference type="NCBI Taxonomy" id="230809"/>
    <lineage>
        <taxon>Eukaryota</taxon>
        <taxon>Fungi</taxon>
        <taxon>Dikarya</taxon>
        <taxon>Basidiomycota</taxon>
        <taxon>Agaricomycotina</taxon>
        <taxon>Agaricomycetes</taxon>
        <taxon>Agaricomycetidae</taxon>
        <taxon>Agaricales</taxon>
        <taxon>Marasmiineae</taxon>
        <taxon>Mycenaceae</taxon>
        <taxon>Mycena</taxon>
    </lineage>
</organism>
<dbReference type="Proteomes" id="UP001215280">
    <property type="component" value="Unassembled WGS sequence"/>
</dbReference>
<gene>
    <name evidence="2" type="ORF">DFH07DRAFT_777789</name>
</gene>
<protein>
    <submittedName>
        <fullName evidence="2">Uncharacterized protein</fullName>
    </submittedName>
</protein>
<reference evidence="2" key="1">
    <citation type="submission" date="2023-03" db="EMBL/GenBank/DDBJ databases">
        <title>Massive genome expansion in bonnet fungi (Mycena s.s.) driven by repeated elements and novel gene families across ecological guilds.</title>
        <authorList>
            <consortium name="Lawrence Berkeley National Laboratory"/>
            <person name="Harder C.B."/>
            <person name="Miyauchi S."/>
            <person name="Viragh M."/>
            <person name="Kuo A."/>
            <person name="Thoen E."/>
            <person name="Andreopoulos B."/>
            <person name="Lu D."/>
            <person name="Skrede I."/>
            <person name="Drula E."/>
            <person name="Henrissat B."/>
            <person name="Morin E."/>
            <person name="Kohler A."/>
            <person name="Barry K."/>
            <person name="LaButti K."/>
            <person name="Morin E."/>
            <person name="Salamov A."/>
            <person name="Lipzen A."/>
            <person name="Mereny Z."/>
            <person name="Hegedus B."/>
            <person name="Baldrian P."/>
            <person name="Stursova M."/>
            <person name="Weitz H."/>
            <person name="Taylor A."/>
            <person name="Grigoriev I.V."/>
            <person name="Nagy L.G."/>
            <person name="Martin F."/>
            <person name="Kauserud H."/>
        </authorList>
    </citation>
    <scope>NUCLEOTIDE SEQUENCE</scope>
    <source>
        <strain evidence="2">CBHHK188m</strain>
    </source>
</reference>
<keyword evidence="3" id="KW-1185">Reference proteome</keyword>
<feature type="compositionally biased region" description="Pro residues" evidence="1">
    <location>
        <begin position="1"/>
        <end position="18"/>
    </location>
</feature>
<evidence type="ECO:0000256" key="1">
    <source>
        <dbReference type="SAM" id="MobiDB-lite"/>
    </source>
</evidence>
<evidence type="ECO:0000313" key="2">
    <source>
        <dbReference type="EMBL" id="KAJ7742112.1"/>
    </source>
</evidence>